<keyword evidence="3" id="KW-1185">Reference proteome</keyword>
<organism evidence="2 3">
    <name type="scientific">Glonium stellatum</name>
    <dbReference type="NCBI Taxonomy" id="574774"/>
    <lineage>
        <taxon>Eukaryota</taxon>
        <taxon>Fungi</taxon>
        <taxon>Dikarya</taxon>
        <taxon>Ascomycota</taxon>
        <taxon>Pezizomycotina</taxon>
        <taxon>Dothideomycetes</taxon>
        <taxon>Pleosporomycetidae</taxon>
        <taxon>Gloniales</taxon>
        <taxon>Gloniaceae</taxon>
        <taxon>Glonium</taxon>
    </lineage>
</organism>
<feature type="region of interest" description="Disordered" evidence="1">
    <location>
        <begin position="37"/>
        <end position="59"/>
    </location>
</feature>
<accession>A0A8E2FB95</accession>
<gene>
    <name evidence="2" type="ORF">AOQ84DRAFT_276106</name>
</gene>
<dbReference type="EMBL" id="KV748633">
    <property type="protein sequence ID" value="OCL14022.1"/>
    <property type="molecule type" value="Genomic_DNA"/>
</dbReference>
<dbReference type="AlphaFoldDB" id="A0A8E2FB95"/>
<name>A0A8E2FB95_9PEZI</name>
<feature type="non-terminal residue" evidence="2">
    <location>
        <position position="59"/>
    </location>
</feature>
<evidence type="ECO:0000256" key="1">
    <source>
        <dbReference type="SAM" id="MobiDB-lite"/>
    </source>
</evidence>
<dbReference type="Proteomes" id="UP000250140">
    <property type="component" value="Unassembled WGS sequence"/>
</dbReference>
<sequence>RNPSHTSHSDPKPHATALLATEDQAKDDKSQAIHIYHNENENYTGYTLYPERQNKKSND</sequence>
<evidence type="ECO:0000313" key="3">
    <source>
        <dbReference type="Proteomes" id="UP000250140"/>
    </source>
</evidence>
<evidence type="ECO:0000313" key="2">
    <source>
        <dbReference type="EMBL" id="OCL14022.1"/>
    </source>
</evidence>
<reference evidence="2 3" key="1">
    <citation type="journal article" date="2016" name="Nat. Commun.">
        <title>Ectomycorrhizal ecology is imprinted in the genome of the dominant symbiotic fungus Cenococcum geophilum.</title>
        <authorList>
            <consortium name="DOE Joint Genome Institute"/>
            <person name="Peter M."/>
            <person name="Kohler A."/>
            <person name="Ohm R.A."/>
            <person name="Kuo A."/>
            <person name="Krutzmann J."/>
            <person name="Morin E."/>
            <person name="Arend M."/>
            <person name="Barry K.W."/>
            <person name="Binder M."/>
            <person name="Choi C."/>
            <person name="Clum A."/>
            <person name="Copeland A."/>
            <person name="Grisel N."/>
            <person name="Haridas S."/>
            <person name="Kipfer T."/>
            <person name="LaButti K."/>
            <person name="Lindquist E."/>
            <person name="Lipzen A."/>
            <person name="Maire R."/>
            <person name="Meier B."/>
            <person name="Mihaltcheva S."/>
            <person name="Molinier V."/>
            <person name="Murat C."/>
            <person name="Poggeler S."/>
            <person name="Quandt C.A."/>
            <person name="Sperisen C."/>
            <person name="Tritt A."/>
            <person name="Tisserant E."/>
            <person name="Crous P.W."/>
            <person name="Henrissat B."/>
            <person name="Nehls U."/>
            <person name="Egli S."/>
            <person name="Spatafora J.W."/>
            <person name="Grigoriev I.V."/>
            <person name="Martin F.M."/>
        </authorList>
    </citation>
    <scope>NUCLEOTIDE SEQUENCE [LARGE SCALE GENOMIC DNA]</scope>
    <source>
        <strain evidence="2 3">CBS 207.34</strain>
    </source>
</reference>
<feature type="non-terminal residue" evidence="2">
    <location>
        <position position="1"/>
    </location>
</feature>
<proteinExistence type="predicted"/>
<dbReference type="OrthoDB" id="3911445at2759"/>
<protein>
    <submittedName>
        <fullName evidence="2">Uncharacterized protein</fullName>
    </submittedName>
</protein>